<protein>
    <submittedName>
        <fullName evidence="3">Alpha/beta hydrolase</fullName>
    </submittedName>
</protein>
<dbReference type="InterPro" id="IPR010427">
    <property type="entry name" value="DUF1023"/>
</dbReference>
<evidence type="ECO:0000313" key="3">
    <source>
        <dbReference type="EMBL" id="MFC6870631.1"/>
    </source>
</evidence>
<name>A0ABW2C5I7_9PSEU</name>
<keyword evidence="4" id="KW-1185">Reference proteome</keyword>
<gene>
    <name evidence="3" type="ORF">ACFQGD_26215</name>
</gene>
<organism evidence="3 4">
    <name type="scientific">Haloechinothrix salitolerans</name>
    <dbReference type="NCBI Taxonomy" id="926830"/>
    <lineage>
        <taxon>Bacteria</taxon>
        <taxon>Bacillati</taxon>
        <taxon>Actinomycetota</taxon>
        <taxon>Actinomycetes</taxon>
        <taxon>Pseudonocardiales</taxon>
        <taxon>Pseudonocardiaceae</taxon>
        <taxon>Haloechinothrix</taxon>
    </lineage>
</organism>
<dbReference type="SUPFAM" id="SSF53474">
    <property type="entry name" value="alpha/beta-Hydrolases"/>
    <property type="match status" value="1"/>
</dbReference>
<dbReference type="GO" id="GO:0016787">
    <property type="term" value="F:hydrolase activity"/>
    <property type="evidence" value="ECO:0007669"/>
    <property type="project" value="UniProtKB-KW"/>
</dbReference>
<dbReference type="Gene3D" id="1.10.287.1060">
    <property type="entry name" value="ESAT-6-like"/>
    <property type="match status" value="1"/>
</dbReference>
<feature type="compositionally biased region" description="Low complexity" evidence="1">
    <location>
        <begin position="155"/>
        <end position="164"/>
    </location>
</feature>
<feature type="domain" description="DUF1023" evidence="2">
    <location>
        <begin position="318"/>
        <end position="475"/>
    </location>
</feature>
<proteinExistence type="predicted"/>
<dbReference type="RefSeq" id="WP_345404887.1">
    <property type="nucleotide sequence ID" value="NZ_BAABLA010000119.1"/>
</dbReference>
<evidence type="ECO:0000313" key="4">
    <source>
        <dbReference type="Proteomes" id="UP001596337"/>
    </source>
</evidence>
<dbReference type="Proteomes" id="UP001596337">
    <property type="component" value="Unassembled WGS sequence"/>
</dbReference>
<reference evidence="4" key="1">
    <citation type="journal article" date="2019" name="Int. J. Syst. Evol. Microbiol.">
        <title>The Global Catalogue of Microorganisms (GCM) 10K type strain sequencing project: providing services to taxonomists for standard genome sequencing and annotation.</title>
        <authorList>
            <consortium name="The Broad Institute Genomics Platform"/>
            <consortium name="The Broad Institute Genome Sequencing Center for Infectious Disease"/>
            <person name="Wu L."/>
            <person name="Ma J."/>
        </authorList>
    </citation>
    <scope>NUCLEOTIDE SEQUENCE [LARGE SCALE GENOMIC DNA]</scope>
    <source>
        <strain evidence="4">KCTC 32255</strain>
    </source>
</reference>
<dbReference type="EMBL" id="JBHSXX010000001">
    <property type="protein sequence ID" value="MFC6870631.1"/>
    <property type="molecule type" value="Genomic_DNA"/>
</dbReference>
<keyword evidence="3" id="KW-0378">Hydrolase</keyword>
<sequence length="618" mass="64418">MVNPEDVYAQLVSASPAQMSGAGDAFAAAADKLAESERSAESAKNRARGWTGAGADAFTRRVDDTIAAATLAADNLTAARRALETVGGAYETARRAADRVIDVWRSTATAESDRSALARSVTAELEQIVAAYNQQLRAQAGVLARLSPAFAKTASSSRSWRASRPQGTPTVPPPGSDPAEVARWWRSLSDEQRDQLLLTEFDRLGRLKGLPAEVLDTANRRRIDVDRLRYAAEADDLRRRALERARELGVALDENSMREANDPLLSDLLDAKLAAERRADNAEAAHRNVDLAVDHAVENGLPTDDIHVLAYSPDGPGRKEGTLAVAFGNPDTASDVAVTVPGTGTTIGSDFTGQAANLRGEMGADGTATIAWLGYDAPDWDHSVASDVGAKEGGDRLAADVNGYRAAAEAAGTPRQHLTVIGHSYGSATVGYAGMSGMDADDIAFVGSPGVGASHADQLGGATVWAGGNEHDPVIQGTNGTYFTENGSSGPYDPDFGARQFDTDAEANVVDAHTTYYDQGSDSLRNLAHIATGDDAAVTERAYLEEPIAPGLDVPIPGADTAYRIGYEGAQVVGNLVTGDLEGAAGDAVDGAATVVGGAVDTLKEGGKFVANGLGKLF</sequence>
<feature type="region of interest" description="Disordered" evidence="1">
    <location>
        <begin position="155"/>
        <end position="180"/>
    </location>
</feature>
<accession>A0ABW2C5I7</accession>
<comment type="caution">
    <text evidence="3">The sequence shown here is derived from an EMBL/GenBank/DDBJ whole genome shotgun (WGS) entry which is preliminary data.</text>
</comment>
<evidence type="ECO:0000256" key="1">
    <source>
        <dbReference type="SAM" id="MobiDB-lite"/>
    </source>
</evidence>
<evidence type="ECO:0000259" key="2">
    <source>
        <dbReference type="Pfam" id="PF06259"/>
    </source>
</evidence>
<dbReference type="Pfam" id="PF06259">
    <property type="entry name" value="Abhydrolase_8"/>
    <property type="match status" value="1"/>
</dbReference>
<dbReference type="InterPro" id="IPR029058">
    <property type="entry name" value="AB_hydrolase_fold"/>
</dbReference>